<dbReference type="Proteomes" id="UP000578352">
    <property type="component" value="Unassembled WGS sequence"/>
</dbReference>
<feature type="transmembrane region" description="Helical" evidence="1">
    <location>
        <begin position="65"/>
        <end position="82"/>
    </location>
</feature>
<evidence type="ECO:0000256" key="1">
    <source>
        <dbReference type="SAM" id="Phobius"/>
    </source>
</evidence>
<feature type="transmembrane region" description="Helical" evidence="1">
    <location>
        <begin position="149"/>
        <end position="168"/>
    </location>
</feature>
<dbReference type="AlphaFoldDB" id="A0A853CVS2"/>
<gene>
    <name evidence="2" type="ORF">HNR13_003493</name>
</gene>
<protein>
    <submittedName>
        <fullName evidence="2">Uncharacterized protein</fullName>
    </submittedName>
</protein>
<sequence>MAIMVLVAIVVCEVAFWVAVLGGLAVRYLAGRPRLGMTLMVLAPVIDLLLLGFVAIDLLGGGTASWHHGLAALYIGISVAYGHRMIAWADSTFATRFRGARPRPKPAGAAYAIACWKDVARTLLAVAIAGGIVGGLILLVGVPERTRELLGLFPLLGIVLGVDVLWAVSYTVWPKKPATGQAVG</sequence>
<reference evidence="2 3" key="1">
    <citation type="submission" date="2020-07" db="EMBL/GenBank/DDBJ databases">
        <title>Sequencing the genomes of 1000 actinobacteria strains.</title>
        <authorList>
            <person name="Klenk H.-P."/>
        </authorList>
    </citation>
    <scope>NUCLEOTIDE SEQUENCE [LARGE SCALE GENOMIC DNA]</scope>
    <source>
        <strain evidence="2 3">DSM 15165</strain>
    </source>
</reference>
<proteinExistence type="predicted"/>
<feature type="transmembrane region" description="Helical" evidence="1">
    <location>
        <begin position="38"/>
        <end position="59"/>
    </location>
</feature>
<accession>A0A853CVS2</accession>
<evidence type="ECO:0000313" key="3">
    <source>
        <dbReference type="Proteomes" id="UP000578352"/>
    </source>
</evidence>
<name>A0A853CVS2_9MICO</name>
<keyword evidence="1" id="KW-0472">Membrane</keyword>
<feature type="transmembrane region" description="Helical" evidence="1">
    <location>
        <begin position="6"/>
        <end position="26"/>
    </location>
</feature>
<organism evidence="2 3">
    <name type="scientific">Leifsonia shinshuensis</name>
    <dbReference type="NCBI Taxonomy" id="150026"/>
    <lineage>
        <taxon>Bacteria</taxon>
        <taxon>Bacillati</taxon>
        <taxon>Actinomycetota</taxon>
        <taxon>Actinomycetes</taxon>
        <taxon>Micrococcales</taxon>
        <taxon>Microbacteriaceae</taxon>
        <taxon>Leifsonia</taxon>
    </lineage>
</organism>
<feature type="transmembrane region" description="Helical" evidence="1">
    <location>
        <begin position="123"/>
        <end position="143"/>
    </location>
</feature>
<dbReference type="EMBL" id="JACCFL010000001">
    <property type="protein sequence ID" value="NYJ25206.1"/>
    <property type="molecule type" value="Genomic_DNA"/>
</dbReference>
<keyword evidence="1" id="KW-0812">Transmembrane</keyword>
<comment type="caution">
    <text evidence="2">The sequence shown here is derived from an EMBL/GenBank/DDBJ whole genome shotgun (WGS) entry which is preliminary data.</text>
</comment>
<evidence type="ECO:0000313" key="2">
    <source>
        <dbReference type="EMBL" id="NYJ25206.1"/>
    </source>
</evidence>
<keyword evidence="1" id="KW-1133">Transmembrane helix</keyword>